<keyword evidence="1" id="KW-0812">Transmembrane</keyword>
<dbReference type="EMBL" id="QJKJ01000051">
    <property type="protein sequence ID" value="RDY14588.1"/>
    <property type="molecule type" value="Genomic_DNA"/>
</dbReference>
<feature type="transmembrane region" description="Helical" evidence="1">
    <location>
        <begin position="41"/>
        <end position="61"/>
    </location>
</feature>
<feature type="non-terminal residue" evidence="3">
    <location>
        <position position="1"/>
    </location>
</feature>
<proteinExistence type="predicted"/>
<dbReference type="Pfam" id="PF00078">
    <property type="entry name" value="RVT_1"/>
    <property type="match status" value="1"/>
</dbReference>
<dbReference type="InterPro" id="IPR043502">
    <property type="entry name" value="DNA/RNA_pol_sf"/>
</dbReference>
<dbReference type="PANTHER" id="PTHR24559">
    <property type="entry name" value="TRANSPOSON TY3-I GAG-POL POLYPROTEIN"/>
    <property type="match status" value="1"/>
</dbReference>
<dbReference type="CDD" id="cd01647">
    <property type="entry name" value="RT_LTR"/>
    <property type="match status" value="1"/>
</dbReference>
<dbReference type="OrthoDB" id="529980at2759"/>
<dbReference type="Proteomes" id="UP000257109">
    <property type="component" value="Unassembled WGS sequence"/>
</dbReference>
<keyword evidence="1" id="KW-1133">Transmembrane helix</keyword>
<comment type="caution">
    <text evidence="3">The sequence shown here is derived from an EMBL/GenBank/DDBJ whole genome shotgun (WGS) entry which is preliminary data.</text>
</comment>
<dbReference type="Gene3D" id="3.30.70.270">
    <property type="match status" value="1"/>
</dbReference>
<keyword evidence="1" id="KW-0472">Membrane</keyword>
<dbReference type="InterPro" id="IPR000477">
    <property type="entry name" value="RT_dom"/>
</dbReference>
<sequence>MIFWINCMTLVFFSKIDLHSGFHQIRMKEGNEWKTAFKTKFVLYEWLFMPFGLINFPSMFLRLMNHVLRSIIGRCEVVYFDDILVYSSCMDDHVMHVQQDSSWPQRGSKLRRKK</sequence>
<evidence type="ECO:0000259" key="2">
    <source>
        <dbReference type="Pfam" id="PF00078"/>
    </source>
</evidence>
<evidence type="ECO:0000313" key="3">
    <source>
        <dbReference type="EMBL" id="RDY14588.1"/>
    </source>
</evidence>
<dbReference type="InterPro" id="IPR053134">
    <property type="entry name" value="RNA-dir_DNA_polymerase"/>
</dbReference>
<organism evidence="3 4">
    <name type="scientific">Mucuna pruriens</name>
    <name type="common">Velvet bean</name>
    <name type="synonym">Dolichos pruriens</name>
    <dbReference type="NCBI Taxonomy" id="157652"/>
    <lineage>
        <taxon>Eukaryota</taxon>
        <taxon>Viridiplantae</taxon>
        <taxon>Streptophyta</taxon>
        <taxon>Embryophyta</taxon>
        <taxon>Tracheophyta</taxon>
        <taxon>Spermatophyta</taxon>
        <taxon>Magnoliopsida</taxon>
        <taxon>eudicotyledons</taxon>
        <taxon>Gunneridae</taxon>
        <taxon>Pentapetalae</taxon>
        <taxon>rosids</taxon>
        <taxon>fabids</taxon>
        <taxon>Fabales</taxon>
        <taxon>Fabaceae</taxon>
        <taxon>Papilionoideae</taxon>
        <taxon>50 kb inversion clade</taxon>
        <taxon>NPAAA clade</taxon>
        <taxon>indigoferoid/millettioid clade</taxon>
        <taxon>Phaseoleae</taxon>
        <taxon>Mucuna</taxon>
    </lineage>
</organism>
<dbReference type="STRING" id="157652.A0A371IHW7"/>
<dbReference type="PANTHER" id="PTHR24559:SF437">
    <property type="entry name" value="RNA-DIRECTED DNA POLYMERASE HOMOLOG"/>
    <property type="match status" value="1"/>
</dbReference>
<evidence type="ECO:0000313" key="4">
    <source>
        <dbReference type="Proteomes" id="UP000257109"/>
    </source>
</evidence>
<protein>
    <submittedName>
        <fullName evidence="3">Retrovirus-related Pol polyprotein</fullName>
    </submittedName>
</protein>
<evidence type="ECO:0000256" key="1">
    <source>
        <dbReference type="SAM" id="Phobius"/>
    </source>
</evidence>
<accession>A0A371IHW7</accession>
<reference evidence="3" key="1">
    <citation type="submission" date="2018-05" db="EMBL/GenBank/DDBJ databases">
        <title>Draft genome of Mucuna pruriens seed.</title>
        <authorList>
            <person name="Nnadi N.E."/>
            <person name="Vos R."/>
            <person name="Hasami M.H."/>
            <person name="Devisetty U.K."/>
            <person name="Aguiy J.C."/>
        </authorList>
    </citation>
    <scope>NUCLEOTIDE SEQUENCE [LARGE SCALE GENOMIC DNA]</scope>
    <source>
        <strain evidence="3">JCA_2017</strain>
    </source>
</reference>
<dbReference type="AlphaFoldDB" id="A0A371IHW7"/>
<keyword evidence="4" id="KW-1185">Reference proteome</keyword>
<gene>
    <name evidence="3" type="primary">pol</name>
    <name evidence="3" type="ORF">CR513_00339</name>
</gene>
<feature type="domain" description="Reverse transcriptase" evidence="2">
    <location>
        <begin position="12"/>
        <end position="103"/>
    </location>
</feature>
<dbReference type="SUPFAM" id="SSF56672">
    <property type="entry name" value="DNA/RNA polymerases"/>
    <property type="match status" value="1"/>
</dbReference>
<dbReference type="Gene3D" id="3.10.10.10">
    <property type="entry name" value="HIV Type 1 Reverse Transcriptase, subunit A, domain 1"/>
    <property type="match status" value="1"/>
</dbReference>
<dbReference type="InterPro" id="IPR043128">
    <property type="entry name" value="Rev_trsase/Diguanyl_cyclase"/>
</dbReference>
<name>A0A371IHW7_MUCPR</name>